<sequence length="118" mass="12543">MTREFTPENIRQIGGTTLPAVASSYEDLKTLVVDAKSSADATFGGFITGSAADQFNTLWGRFVTVAEETPETLADMGRTLVEIADGYDADEQEAALDLESALAGLEDAYVENLAETDG</sequence>
<organism evidence="1 2">
    <name type="scientific">Glycomyces algeriensis</name>
    <dbReference type="NCBI Taxonomy" id="256037"/>
    <lineage>
        <taxon>Bacteria</taxon>
        <taxon>Bacillati</taxon>
        <taxon>Actinomycetota</taxon>
        <taxon>Actinomycetes</taxon>
        <taxon>Glycomycetales</taxon>
        <taxon>Glycomycetaceae</taxon>
        <taxon>Glycomyces</taxon>
    </lineage>
</organism>
<reference evidence="1" key="1">
    <citation type="submission" date="2022-12" db="EMBL/GenBank/DDBJ databases">
        <title>Reference genome sequencing for broad-spectrum identification of bacterial and archaeal isolates by mass spectrometry.</title>
        <authorList>
            <person name="Sekiguchi Y."/>
            <person name="Tourlousse D.M."/>
        </authorList>
    </citation>
    <scope>NUCLEOTIDE SEQUENCE</scope>
    <source>
        <strain evidence="1">LLR39Z86</strain>
    </source>
</reference>
<name>A0A9W6LEL3_9ACTN</name>
<dbReference type="InterPro" id="IPR036689">
    <property type="entry name" value="ESAT-6-like_sf"/>
</dbReference>
<dbReference type="EMBL" id="BSDT01000001">
    <property type="protein sequence ID" value="GLI40753.1"/>
    <property type="molecule type" value="Genomic_DNA"/>
</dbReference>
<dbReference type="SUPFAM" id="SSF140453">
    <property type="entry name" value="EsxAB dimer-like"/>
    <property type="match status" value="1"/>
</dbReference>
<evidence type="ECO:0000313" key="1">
    <source>
        <dbReference type="EMBL" id="GLI40753.1"/>
    </source>
</evidence>
<dbReference type="Proteomes" id="UP001144313">
    <property type="component" value="Unassembled WGS sequence"/>
</dbReference>
<comment type="caution">
    <text evidence="1">The sequence shown here is derived from an EMBL/GenBank/DDBJ whole genome shotgun (WGS) entry which is preliminary data.</text>
</comment>
<dbReference type="AlphaFoldDB" id="A0A9W6LEL3"/>
<evidence type="ECO:0000313" key="2">
    <source>
        <dbReference type="Proteomes" id="UP001144313"/>
    </source>
</evidence>
<dbReference type="Gene3D" id="1.10.287.1060">
    <property type="entry name" value="ESAT-6-like"/>
    <property type="match status" value="1"/>
</dbReference>
<protein>
    <submittedName>
        <fullName evidence="1">Uncharacterized protein</fullName>
    </submittedName>
</protein>
<keyword evidence="2" id="KW-1185">Reference proteome</keyword>
<accession>A0A9W6LEL3</accession>
<proteinExistence type="predicted"/>
<gene>
    <name evidence="1" type="ORF">GALLR39Z86_06030</name>
</gene>